<dbReference type="OrthoDB" id="414558at2759"/>
<keyword evidence="6 7" id="KW-0472">Membrane</keyword>
<comment type="subcellular location">
    <subcellularLocation>
        <location evidence="1">Plastid</location>
        <location evidence="1">Chloroplast inner membrane</location>
        <topology evidence="1">Multi-pass membrane protein</topology>
    </subcellularLocation>
    <subcellularLocation>
        <location evidence="7">Plastid</location>
        <location evidence="7">Chloroplast membrane</location>
        <topology evidence="7">Multi-pass membrane protein</topology>
    </subcellularLocation>
</comment>
<evidence type="ECO:0000256" key="7">
    <source>
        <dbReference type="RuleBase" id="RU367003"/>
    </source>
</evidence>
<comment type="caution">
    <text evidence="8">The sequence shown here is derived from an EMBL/GenBank/DDBJ whole genome shotgun (WGS) entry which is preliminary data.</text>
</comment>
<feature type="transmembrane region" description="Helical" evidence="7">
    <location>
        <begin position="210"/>
        <end position="233"/>
    </location>
</feature>
<organism evidence="8 9">
    <name type="scientific">Chlorella sorokiniana</name>
    <name type="common">Freshwater green alga</name>
    <dbReference type="NCBI Taxonomy" id="3076"/>
    <lineage>
        <taxon>Eukaryota</taxon>
        <taxon>Viridiplantae</taxon>
        <taxon>Chlorophyta</taxon>
        <taxon>core chlorophytes</taxon>
        <taxon>Trebouxiophyceae</taxon>
        <taxon>Chlorellales</taxon>
        <taxon>Chlorellaceae</taxon>
        <taxon>Chlorella clade</taxon>
        <taxon>Chlorella</taxon>
    </lineage>
</organism>
<evidence type="ECO:0000256" key="2">
    <source>
        <dbReference type="ARBA" id="ARBA00009596"/>
    </source>
</evidence>
<keyword evidence="5 7" id="KW-1133">Transmembrane helix</keyword>
<evidence type="ECO:0000256" key="4">
    <source>
        <dbReference type="ARBA" id="ARBA00022780"/>
    </source>
</evidence>
<evidence type="ECO:0000313" key="8">
    <source>
        <dbReference type="EMBL" id="PRW39238.1"/>
    </source>
</evidence>
<evidence type="ECO:0000256" key="5">
    <source>
        <dbReference type="ARBA" id="ARBA00022989"/>
    </source>
</evidence>
<accession>A0A2P6TJ18</accession>
<dbReference type="Proteomes" id="UP000239899">
    <property type="component" value="Unassembled WGS sequence"/>
</dbReference>
<keyword evidence="7" id="KW-0150">Chloroplast</keyword>
<dbReference type="InterPro" id="IPR005691">
    <property type="entry name" value="Tic20"/>
</dbReference>
<keyword evidence="3 7" id="KW-0812">Transmembrane</keyword>
<dbReference type="STRING" id="3076.A0A2P6TJ18"/>
<evidence type="ECO:0000256" key="1">
    <source>
        <dbReference type="ARBA" id="ARBA00004478"/>
    </source>
</evidence>
<dbReference type="PANTHER" id="PTHR33510">
    <property type="entry name" value="PROTEIN TIC 20-II, CHLOROPLASTIC"/>
    <property type="match status" value="1"/>
</dbReference>
<keyword evidence="4" id="KW-1001">Plastid inner membrane</keyword>
<dbReference type="AlphaFoldDB" id="A0A2P6TJ18"/>
<comment type="similarity">
    <text evidence="2 7">Belongs to the Tic20 family.</text>
</comment>
<sequence length="256" mass="26815">MSMSACIGRTAPLVSAAAAARPRCLAGRAAAAAAPRPSLAPAAAARPRCLAGRAAAAAHLAPAGLRGGSLSGTALAARPAAVAAPAGRRQLAVAASWNRNSSPEIPDRVVAAIPYLIPLLDGLRYGKFFLVQFPQFSTLLLPLEPLIRLYFSVPFAGLVVFFAVYLGIINNPNFTRYVRYNAMQAILLDIILILPGLIESIVRPPMGGPGLQIYITLYNTIFLFLFACVAYGMGSCATGQTARLPIVADAADAQIR</sequence>
<evidence type="ECO:0000256" key="6">
    <source>
        <dbReference type="ARBA" id="ARBA00023136"/>
    </source>
</evidence>
<keyword evidence="9" id="KW-1185">Reference proteome</keyword>
<name>A0A2P6TJ18_CHLSO</name>
<proteinExistence type="inferred from homology"/>
<evidence type="ECO:0000256" key="3">
    <source>
        <dbReference type="ARBA" id="ARBA00022692"/>
    </source>
</evidence>
<gene>
    <name evidence="8" type="ORF">C2E21_7173</name>
</gene>
<protein>
    <recommendedName>
        <fullName evidence="7">Protein TIC 20</fullName>
    </recommendedName>
</protein>
<dbReference type="Pfam" id="PF16166">
    <property type="entry name" value="TIC20"/>
    <property type="match status" value="1"/>
</dbReference>
<reference evidence="8 9" key="1">
    <citation type="journal article" date="2018" name="Plant J.">
        <title>Genome sequences of Chlorella sorokiniana UTEX 1602 and Micractinium conductrix SAG 241.80: implications to maltose excretion by a green alga.</title>
        <authorList>
            <person name="Arriola M.B."/>
            <person name="Velmurugan N."/>
            <person name="Zhang Y."/>
            <person name="Plunkett M.H."/>
            <person name="Hondzo H."/>
            <person name="Barney B.M."/>
        </authorList>
    </citation>
    <scope>NUCLEOTIDE SEQUENCE [LARGE SCALE GENOMIC DNA]</scope>
    <source>
        <strain evidence="9">UTEX 1602</strain>
    </source>
</reference>
<feature type="transmembrane region" description="Helical" evidence="7">
    <location>
        <begin position="180"/>
        <end position="198"/>
    </location>
</feature>
<comment type="caution">
    <text evidence="7">Lacks conserved residue(s) required for the propagation of feature annotation.</text>
</comment>
<comment type="function">
    <text evidence="7">Involved in protein precursor import into chloroplasts.</text>
</comment>
<feature type="transmembrane region" description="Helical" evidence="7">
    <location>
        <begin position="149"/>
        <end position="168"/>
    </location>
</feature>
<dbReference type="PANTHER" id="PTHR33510:SF5">
    <property type="entry name" value="PROTEIN TIC 20-II, CHLOROPLASTIC"/>
    <property type="match status" value="1"/>
</dbReference>
<keyword evidence="7" id="KW-0934">Plastid</keyword>
<dbReference type="EMBL" id="LHPG02000014">
    <property type="protein sequence ID" value="PRW39238.1"/>
    <property type="molecule type" value="Genomic_DNA"/>
</dbReference>
<evidence type="ECO:0000313" key="9">
    <source>
        <dbReference type="Proteomes" id="UP000239899"/>
    </source>
</evidence>
<dbReference type="GO" id="GO:0009706">
    <property type="term" value="C:chloroplast inner membrane"/>
    <property type="evidence" value="ECO:0007669"/>
    <property type="project" value="UniProtKB-SubCell"/>
</dbReference>